<dbReference type="InterPro" id="IPR025287">
    <property type="entry name" value="WAK_GUB"/>
</dbReference>
<organism evidence="5 6">
    <name type="scientific">Carpinus fangiana</name>
    <dbReference type="NCBI Taxonomy" id="176857"/>
    <lineage>
        <taxon>Eukaryota</taxon>
        <taxon>Viridiplantae</taxon>
        <taxon>Streptophyta</taxon>
        <taxon>Embryophyta</taxon>
        <taxon>Tracheophyta</taxon>
        <taxon>Spermatophyta</taxon>
        <taxon>Magnoliopsida</taxon>
        <taxon>eudicotyledons</taxon>
        <taxon>Gunneridae</taxon>
        <taxon>Pentapetalae</taxon>
        <taxon>rosids</taxon>
        <taxon>fabids</taxon>
        <taxon>Fagales</taxon>
        <taxon>Betulaceae</taxon>
        <taxon>Carpinus</taxon>
    </lineage>
</organism>
<dbReference type="PANTHER" id="PTHR33138:SF30">
    <property type="entry name" value="LEAF RUST 10 DISEASE-RESISTANCE LOCUS RECEPTOR-LIKE PROTEIN KINASE-LIKE 2.7"/>
    <property type="match status" value="1"/>
</dbReference>
<accession>A0A660KN80</accession>
<dbReference type="Pfam" id="PF13947">
    <property type="entry name" value="GUB_WAK_bind"/>
    <property type="match status" value="1"/>
</dbReference>
<name>A0A660KN80_9ROSI</name>
<dbReference type="OrthoDB" id="1146903at2759"/>
<evidence type="ECO:0000256" key="3">
    <source>
        <dbReference type="SAM" id="SignalP"/>
    </source>
</evidence>
<evidence type="ECO:0000256" key="1">
    <source>
        <dbReference type="ARBA" id="ARBA00004167"/>
    </source>
</evidence>
<feature type="domain" description="Wall-associated receptor kinase galacturonan-binding" evidence="4">
    <location>
        <begin position="35"/>
        <end position="97"/>
    </location>
</feature>
<feature type="signal peptide" evidence="3">
    <location>
        <begin position="1"/>
        <end position="23"/>
    </location>
</feature>
<dbReference type="PANTHER" id="PTHR33138">
    <property type="entry name" value="OS01G0690200 PROTEIN"/>
    <property type="match status" value="1"/>
</dbReference>
<dbReference type="EMBL" id="CM017324">
    <property type="protein sequence ID" value="KAE8037867.1"/>
    <property type="molecule type" value="Genomic_DNA"/>
</dbReference>
<evidence type="ECO:0000313" key="6">
    <source>
        <dbReference type="Proteomes" id="UP000327013"/>
    </source>
</evidence>
<dbReference type="GO" id="GO:0016020">
    <property type="term" value="C:membrane"/>
    <property type="evidence" value="ECO:0007669"/>
    <property type="project" value="UniProtKB-SubCell"/>
</dbReference>
<sequence>MARGIMALIIVAVVVIVHQTCSGSEPDLDSYYQHCPGSSCGILYINYPFRLTSDPENCGDPRYNLSCENDQTVLYLYDGRYYVREIDYTNYRILVVDPVFVDGYDSFIPRYFLDTSNFSLGDPYDLDTFTRVFFVKCEKPVNSKHHLNTSACFEDDGVVVDSSKRYRYVVLSGSALDLGDLCQIDQISFASWLDLPYDQDLRTISCSFVHDPSLWNFYLSWDEYEVGRPGEPGETYESKVSNYLKE</sequence>
<dbReference type="GO" id="GO:0030247">
    <property type="term" value="F:polysaccharide binding"/>
    <property type="evidence" value="ECO:0007669"/>
    <property type="project" value="InterPro"/>
</dbReference>
<keyword evidence="6" id="KW-1185">Reference proteome</keyword>
<evidence type="ECO:0000259" key="4">
    <source>
        <dbReference type="Pfam" id="PF13947"/>
    </source>
</evidence>
<proteinExistence type="predicted"/>
<evidence type="ECO:0000256" key="2">
    <source>
        <dbReference type="ARBA" id="ARBA00022729"/>
    </source>
</evidence>
<protein>
    <recommendedName>
        <fullName evidence="4">Wall-associated receptor kinase galacturonan-binding domain-containing protein</fullName>
    </recommendedName>
</protein>
<comment type="subcellular location">
    <subcellularLocation>
        <location evidence="1">Membrane</location>
        <topology evidence="1">Single-pass membrane protein</topology>
    </subcellularLocation>
</comment>
<keyword evidence="2 3" id="KW-0732">Signal</keyword>
<evidence type="ECO:0000313" key="5">
    <source>
        <dbReference type="EMBL" id="KAE8037867.1"/>
    </source>
</evidence>
<feature type="chain" id="PRO_5024941025" description="Wall-associated receptor kinase galacturonan-binding domain-containing protein" evidence="3">
    <location>
        <begin position="24"/>
        <end position="246"/>
    </location>
</feature>
<gene>
    <name evidence="5" type="ORF">FH972_010422</name>
</gene>
<dbReference type="Proteomes" id="UP000327013">
    <property type="component" value="Chromosome 4"/>
</dbReference>
<dbReference type="AlphaFoldDB" id="A0A660KN80"/>
<reference evidence="5 6" key="1">
    <citation type="submission" date="2019-06" db="EMBL/GenBank/DDBJ databases">
        <title>A chromosomal-level reference genome of Carpinus fangiana (Coryloideae, Betulaceae).</title>
        <authorList>
            <person name="Yang X."/>
            <person name="Wang Z."/>
            <person name="Zhang L."/>
            <person name="Hao G."/>
            <person name="Liu J."/>
            <person name="Yang Y."/>
        </authorList>
    </citation>
    <scope>NUCLEOTIDE SEQUENCE [LARGE SCALE GENOMIC DNA]</scope>
    <source>
        <strain evidence="5">Cfa_2016G</strain>
        <tissue evidence="5">Leaf</tissue>
    </source>
</reference>